<name>A0AAJ3DC66_WEICO</name>
<dbReference type="NCBIfam" id="TIGR01728">
    <property type="entry name" value="SsuA_fam"/>
    <property type="match status" value="1"/>
</dbReference>
<dbReference type="FunFam" id="3.40.190.10:FF:000050">
    <property type="entry name" value="Sulfonate ABC transporter substrate-binding protein"/>
    <property type="match status" value="1"/>
</dbReference>
<accession>A0AAJ3DC66</accession>
<comment type="subcellular location">
    <subcellularLocation>
        <location evidence="1">Periplasm</location>
    </subcellularLocation>
</comment>
<dbReference type="PANTHER" id="PTHR30024:SF42">
    <property type="entry name" value="ALIPHATIC SULFONATES-BINDING PROTEIN-RELATED"/>
    <property type="match status" value="1"/>
</dbReference>
<evidence type="ECO:0000256" key="4">
    <source>
        <dbReference type="ARBA" id="ARBA00022729"/>
    </source>
</evidence>
<gene>
    <name evidence="8" type="ORF">GTU77_07980</name>
</gene>
<dbReference type="GO" id="GO:0042597">
    <property type="term" value="C:periplasmic space"/>
    <property type="evidence" value="ECO:0007669"/>
    <property type="project" value="UniProtKB-SubCell"/>
</dbReference>
<dbReference type="Pfam" id="PF09084">
    <property type="entry name" value="NMT1"/>
    <property type="match status" value="1"/>
</dbReference>
<proteinExistence type="inferred from homology"/>
<dbReference type="SMART" id="SM00062">
    <property type="entry name" value="PBPb"/>
    <property type="match status" value="1"/>
</dbReference>
<dbReference type="GO" id="GO:0016020">
    <property type="term" value="C:membrane"/>
    <property type="evidence" value="ECO:0007669"/>
    <property type="project" value="InterPro"/>
</dbReference>
<feature type="domain" description="Solute-binding protein family 3/N-terminal" evidence="7">
    <location>
        <begin position="37"/>
        <end position="253"/>
    </location>
</feature>
<dbReference type="GO" id="GO:0042626">
    <property type="term" value="F:ATPase-coupled transmembrane transporter activity"/>
    <property type="evidence" value="ECO:0007669"/>
    <property type="project" value="InterPro"/>
</dbReference>
<evidence type="ECO:0000313" key="8">
    <source>
        <dbReference type="EMBL" id="NBA12148.1"/>
    </source>
</evidence>
<comment type="similarity">
    <text evidence="2">Belongs to the bacterial solute-binding protein SsuA/TauA family.</text>
</comment>
<evidence type="ECO:0000256" key="1">
    <source>
        <dbReference type="ARBA" id="ARBA00004418"/>
    </source>
</evidence>
<protein>
    <recommendedName>
        <fullName evidence="6">Putative aliphatic sulfonates-binding protein</fullName>
    </recommendedName>
</protein>
<evidence type="ECO:0000313" key="9">
    <source>
        <dbReference type="Proteomes" id="UP000719917"/>
    </source>
</evidence>
<evidence type="ECO:0000256" key="3">
    <source>
        <dbReference type="ARBA" id="ARBA00022448"/>
    </source>
</evidence>
<comment type="caution">
    <text evidence="8">The sequence shown here is derived from an EMBL/GenBank/DDBJ whole genome shotgun (WGS) entry which is preliminary data.</text>
</comment>
<dbReference type="PANTHER" id="PTHR30024">
    <property type="entry name" value="ALIPHATIC SULFONATES-BINDING PROTEIN-RELATED"/>
    <property type="match status" value="1"/>
</dbReference>
<dbReference type="InterPro" id="IPR010067">
    <property type="entry name" value="ABC_SsuA_sub-bd"/>
</dbReference>
<evidence type="ECO:0000259" key="7">
    <source>
        <dbReference type="SMART" id="SM00062"/>
    </source>
</evidence>
<dbReference type="InterPro" id="IPR001638">
    <property type="entry name" value="Solute-binding_3/MltF_N"/>
</dbReference>
<dbReference type="InterPro" id="IPR015168">
    <property type="entry name" value="SsuA/THI5"/>
</dbReference>
<comment type="function">
    <text evidence="5">Part of a binding-protein-dependent transport system for aliphatic sulfonates. Putative binding protein.</text>
</comment>
<dbReference type="Gene3D" id="3.40.190.10">
    <property type="entry name" value="Periplasmic binding protein-like II"/>
    <property type="match status" value="2"/>
</dbReference>
<evidence type="ECO:0000256" key="2">
    <source>
        <dbReference type="ARBA" id="ARBA00010742"/>
    </source>
</evidence>
<reference evidence="8" key="1">
    <citation type="submission" date="2020-01" db="EMBL/GenBank/DDBJ databases">
        <title>First Reported Case and Whole Genome of Weissella confusa in an Equid.</title>
        <authorList>
            <person name="Little S.V."/>
            <person name="Lawhon S.D."/>
        </authorList>
    </citation>
    <scope>NUCLEOTIDE SEQUENCE</scope>
    <source>
        <strain evidence="8">718955</strain>
    </source>
</reference>
<organism evidence="8 9">
    <name type="scientific">Weissella confusa</name>
    <name type="common">Lactobacillus confusus</name>
    <dbReference type="NCBI Taxonomy" id="1583"/>
    <lineage>
        <taxon>Bacteria</taxon>
        <taxon>Bacillati</taxon>
        <taxon>Bacillota</taxon>
        <taxon>Bacilli</taxon>
        <taxon>Lactobacillales</taxon>
        <taxon>Lactobacillaceae</taxon>
        <taxon>Weissella</taxon>
    </lineage>
</organism>
<evidence type="ECO:0000256" key="6">
    <source>
        <dbReference type="ARBA" id="ARBA00070228"/>
    </source>
</evidence>
<dbReference type="Proteomes" id="UP000719917">
    <property type="component" value="Unassembled WGS sequence"/>
</dbReference>
<sequence>MKRRFLKILLTVLLVAWAGGTYYGYRQTVTSGENLETVTIGYQKGDPVDVSRERGVLVEKMAEHGYKVVYKEFADGASEMQALATGKIDYARTGDTPPVTAAASGTDIAYIAAGATRSSGSAILIQENSAIASVTDLKGKKVAYTQSTSSQYLLLMALQKAGLSKEDVTWVNMKQSDAAIAFSKGKVDAWVTWDPYTAQGEVTQNAKVLTTGEGLSNNRDFILSTQKYAKKHKKVNKLLVKYLAADMTWANEHPKKLVKLLTKALSMKQDIVEKMVSRRDWTLRTVTDEVVAEEQQIADVFYENGLIKKQINTTDNVIAIK</sequence>
<dbReference type="SUPFAM" id="SSF53850">
    <property type="entry name" value="Periplasmic binding protein-like II"/>
    <property type="match status" value="1"/>
</dbReference>
<dbReference type="AlphaFoldDB" id="A0AAJ3DC66"/>
<dbReference type="EMBL" id="JAAAMQ010000019">
    <property type="protein sequence ID" value="NBA12148.1"/>
    <property type="molecule type" value="Genomic_DNA"/>
</dbReference>
<keyword evidence="3" id="KW-0813">Transport</keyword>
<evidence type="ECO:0000256" key="5">
    <source>
        <dbReference type="ARBA" id="ARBA00055538"/>
    </source>
</evidence>
<keyword evidence="4" id="KW-0732">Signal</keyword>
<dbReference type="RefSeq" id="WP_135797358.1">
    <property type="nucleotide sequence ID" value="NZ_CP027565.1"/>
</dbReference>